<organism evidence="1">
    <name type="scientific">Hexamita inflata</name>
    <dbReference type="NCBI Taxonomy" id="28002"/>
    <lineage>
        <taxon>Eukaryota</taxon>
        <taxon>Metamonada</taxon>
        <taxon>Diplomonadida</taxon>
        <taxon>Hexamitidae</taxon>
        <taxon>Hexamitinae</taxon>
        <taxon>Hexamita</taxon>
    </lineage>
</organism>
<evidence type="ECO:0000313" key="2">
    <source>
        <dbReference type="EMBL" id="CAL5982758.1"/>
    </source>
</evidence>
<dbReference type="Proteomes" id="UP001642409">
    <property type="component" value="Unassembled WGS sequence"/>
</dbReference>
<evidence type="ECO:0000313" key="3">
    <source>
        <dbReference type="Proteomes" id="UP001642409"/>
    </source>
</evidence>
<accession>A0AA86RF41</accession>
<proteinExistence type="predicted"/>
<reference evidence="1" key="1">
    <citation type="submission" date="2023-06" db="EMBL/GenBank/DDBJ databases">
        <authorList>
            <person name="Kurt Z."/>
        </authorList>
    </citation>
    <scope>NUCLEOTIDE SEQUENCE</scope>
</reference>
<reference evidence="2 3" key="2">
    <citation type="submission" date="2024-07" db="EMBL/GenBank/DDBJ databases">
        <authorList>
            <person name="Akdeniz Z."/>
        </authorList>
    </citation>
    <scope>NUCLEOTIDE SEQUENCE [LARGE SCALE GENOMIC DNA]</scope>
</reference>
<dbReference type="EMBL" id="CAXDID020000015">
    <property type="protein sequence ID" value="CAL5982758.1"/>
    <property type="molecule type" value="Genomic_DNA"/>
</dbReference>
<name>A0AA86RF41_9EUKA</name>
<comment type="caution">
    <text evidence="1">The sequence shown here is derived from an EMBL/GenBank/DDBJ whole genome shotgun (WGS) entry which is preliminary data.</text>
</comment>
<sequence>MSLQAQNEENLRQVQQYQQAKELLNRARQLRTEAAASLPCLRDACFPPHDFYDPYTRIDKLDDSFRRTNGAIIFERTKNYLALLAAHNLFPRGDIREQVIVRVINGQIVNIQLIGRYFSGLQQPIQQLKDLAALLFVNAAFPETGNSLDFYFPADSNAVFDAENIQQVAHLVTSVEEINLVQNPGKLFVNSTKVMTNEEILELKYEQMESNRSELWIVLARFCNQHQAIGGIDLLPEWLNDYVKYDNPIPLPAEFTNQCNCTEQLQRLRMMLGMYPTSEIKMQELDNDKLPKEIKRVLNQMPVWYQNKITQLAYLADSFKIGNMSDDGVVIQCNPDIQDLKKLCQLYK</sequence>
<dbReference type="EMBL" id="CATOUU010001174">
    <property type="protein sequence ID" value="CAI9976545.1"/>
    <property type="molecule type" value="Genomic_DNA"/>
</dbReference>
<keyword evidence="3" id="KW-1185">Reference proteome</keyword>
<evidence type="ECO:0000313" key="1">
    <source>
        <dbReference type="EMBL" id="CAI9976545.1"/>
    </source>
</evidence>
<gene>
    <name evidence="1" type="ORF">HINF_LOCUS64190</name>
    <name evidence="2" type="ORF">HINF_LOCUS7290</name>
</gene>
<dbReference type="AlphaFoldDB" id="A0AA86RF41"/>
<protein>
    <submittedName>
        <fullName evidence="1">Uncharacterized protein</fullName>
    </submittedName>
</protein>